<sequence length="76" mass="7952">MLLVARSATVRVERGCSPATGVLPALSIHKGNKRAGGRQPRRDGGRMAGGSGRDNRPLHDDVPSRRCGIASIIHGA</sequence>
<dbReference type="EMBL" id="CADCWM010001081">
    <property type="protein sequence ID" value="CAA9588042.1"/>
    <property type="molecule type" value="Genomic_DNA"/>
</dbReference>
<accession>A0A6J4VYJ7</accession>
<evidence type="ECO:0000313" key="2">
    <source>
        <dbReference type="EMBL" id="CAA9588042.1"/>
    </source>
</evidence>
<evidence type="ECO:0000256" key="1">
    <source>
        <dbReference type="SAM" id="MobiDB-lite"/>
    </source>
</evidence>
<name>A0A6J4VYJ7_9BACT</name>
<reference evidence="2" key="1">
    <citation type="submission" date="2020-02" db="EMBL/GenBank/DDBJ databases">
        <authorList>
            <person name="Meier V. D."/>
        </authorList>
    </citation>
    <scope>NUCLEOTIDE SEQUENCE</scope>
    <source>
        <strain evidence="2">AVDCRST_MAG88</strain>
    </source>
</reference>
<proteinExistence type="predicted"/>
<feature type="region of interest" description="Disordered" evidence="1">
    <location>
        <begin position="29"/>
        <end position="64"/>
    </location>
</feature>
<organism evidence="2">
    <name type="scientific">uncultured Thermomicrobiales bacterium</name>
    <dbReference type="NCBI Taxonomy" id="1645740"/>
    <lineage>
        <taxon>Bacteria</taxon>
        <taxon>Pseudomonadati</taxon>
        <taxon>Thermomicrobiota</taxon>
        <taxon>Thermomicrobia</taxon>
        <taxon>Thermomicrobiales</taxon>
        <taxon>environmental samples</taxon>
    </lineage>
</organism>
<feature type="compositionally biased region" description="Basic and acidic residues" evidence="1">
    <location>
        <begin position="53"/>
        <end position="64"/>
    </location>
</feature>
<gene>
    <name evidence="2" type="ORF">AVDCRST_MAG88-4315</name>
</gene>
<protein>
    <submittedName>
        <fullName evidence="2">Uncharacterized protein</fullName>
    </submittedName>
</protein>
<dbReference type="AlphaFoldDB" id="A0A6J4VYJ7"/>